<evidence type="ECO:0000313" key="3">
    <source>
        <dbReference type="EMBL" id="ABD81042.1"/>
    </source>
</evidence>
<feature type="region of interest" description="Disordered" evidence="1">
    <location>
        <begin position="230"/>
        <end position="249"/>
    </location>
</feature>
<evidence type="ECO:0000256" key="2">
    <source>
        <dbReference type="SAM" id="Phobius"/>
    </source>
</evidence>
<name>Q21JT7_SACD2</name>
<gene>
    <name evidence="3" type="ordered locus">Sde_1782</name>
</gene>
<dbReference type="EMBL" id="CP000282">
    <property type="protein sequence ID" value="ABD81042.1"/>
    <property type="molecule type" value="Genomic_DNA"/>
</dbReference>
<dbReference type="HOGENOM" id="CLU_090329_0_0_6"/>
<dbReference type="Proteomes" id="UP000001947">
    <property type="component" value="Chromosome"/>
</dbReference>
<protein>
    <submittedName>
        <fullName evidence="3">Uncharacterized protein</fullName>
    </submittedName>
</protein>
<dbReference type="AlphaFoldDB" id="Q21JT7"/>
<evidence type="ECO:0000313" key="4">
    <source>
        <dbReference type="Proteomes" id="UP000001947"/>
    </source>
</evidence>
<feature type="transmembrane region" description="Helical" evidence="2">
    <location>
        <begin position="12"/>
        <end position="29"/>
    </location>
</feature>
<evidence type="ECO:0000256" key="1">
    <source>
        <dbReference type="SAM" id="MobiDB-lite"/>
    </source>
</evidence>
<keyword evidence="2" id="KW-0812">Transmembrane</keyword>
<keyword evidence="4" id="KW-1185">Reference proteome</keyword>
<reference evidence="3 4" key="1">
    <citation type="journal article" date="2008" name="PLoS Genet.">
        <title>Complete genome sequence of the complex carbohydrate-degrading marine bacterium, Saccharophagus degradans strain 2-40 T.</title>
        <authorList>
            <person name="Weiner R.M."/>
            <person name="Taylor L.E.II."/>
            <person name="Henrissat B."/>
            <person name="Hauser L."/>
            <person name="Land M."/>
            <person name="Coutinho P.M."/>
            <person name="Rancurel C."/>
            <person name="Saunders E.H."/>
            <person name="Longmire A.G."/>
            <person name="Zhang H."/>
            <person name="Bayer E.A."/>
            <person name="Gilbert H.J."/>
            <person name="Larimer F."/>
            <person name="Zhulin I.B."/>
            <person name="Ekborg N.A."/>
            <person name="Lamed R."/>
            <person name="Richardson P.M."/>
            <person name="Borovok I."/>
            <person name="Hutcheson S."/>
        </authorList>
    </citation>
    <scope>NUCLEOTIDE SEQUENCE [LARGE SCALE GENOMIC DNA]</scope>
    <source>
        <strain evidence="4">2-40 / ATCC 43961 / DSM 17024</strain>
    </source>
</reference>
<proteinExistence type="predicted"/>
<organism evidence="3 4">
    <name type="scientific">Saccharophagus degradans (strain 2-40 / ATCC 43961 / DSM 17024)</name>
    <dbReference type="NCBI Taxonomy" id="203122"/>
    <lineage>
        <taxon>Bacteria</taxon>
        <taxon>Pseudomonadati</taxon>
        <taxon>Pseudomonadota</taxon>
        <taxon>Gammaproteobacteria</taxon>
        <taxon>Cellvibrionales</taxon>
        <taxon>Cellvibrionaceae</taxon>
        <taxon>Saccharophagus</taxon>
    </lineage>
</organism>
<accession>Q21JT7</accession>
<dbReference type="KEGG" id="sde:Sde_1782"/>
<keyword evidence="2" id="KW-1133">Transmembrane helix</keyword>
<sequence length="269" mass="30280">MSPCFMSDPGTILIFLMLVIGALLTVSFVNQQQMRSRVINQKVAQLKRRVGELDEMASSLESLVESLAIPKTILDEMLEVLNTIDKLEPNNPFCESTRISTEQRIEDLMDATQSHATYRAQPSDAAIARTKYLLNEAAMIIRKRQVAGKLEIVEMEAFINELAWASLMVVVITHVVEGHKAVNRGDVLKAYAFYRKAQQVLIKGSINEERRHRMIKELSEIMGNKRKTLSKDLMPETQHNPSADSADLIRPEDAEAAAKLIQEHSQPNP</sequence>
<dbReference type="eggNOG" id="ENOG5032UAN">
    <property type="taxonomic scope" value="Bacteria"/>
</dbReference>
<keyword evidence="2" id="KW-0472">Membrane</keyword>